<dbReference type="EnsemblPlants" id="TraesCS4A02G435800.1">
    <property type="protein sequence ID" value="TraesCS4A02G435800.1.cds1"/>
    <property type="gene ID" value="TraesCS4A02G435800"/>
</dbReference>
<dbReference type="Gramene" id="TraesCS4A03G1083700.1">
    <property type="protein sequence ID" value="TraesCS4A03G1083700.1.CDS1"/>
    <property type="gene ID" value="TraesCS4A03G1083700"/>
</dbReference>
<dbReference type="SUPFAM" id="SSF81383">
    <property type="entry name" value="F-box domain"/>
    <property type="match status" value="1"/>
</dbReference>
<name>A0A3B6I546_WHEAT</name>
<dbReference type="Pfam" id="PF00646">
    <property type="entry name" value="F-box"/>
    <property type="match status" value="1"/>
</dbReference>
<dbReference type="Proteomes" id="UP000019116">
    <property type="component" value="Chromosome 4A"/>
</dbReference>
<dbReference type="AlphaFoldDB" id="A0A3B6I546"/>
<organism evidence="2">
    <name type="scientific">Triticum aestivum</name>
    <name type="common">Wheat</name>
    <dbReference type="NCBI Taxonomy" id="4565"/>
    <lineage>
        <taxon>Eukaryota</taxon>
        <taxon>Viridiplantae</taxon>
        <taxon>Streptophyta</taxon>
        <taxon>Embryophyta</taxon>
        <taxon>Tracheophyta</taxon>
        <taxon>Spermatophyta</taxon>
        <taxon>Magnoliopsida</taxon>
        <taxon>Liliopsida</taxon>
        <taxon>Poales</taxon>
        <taxon>Poaceae</taxon>
        <taxon>BOP clade</taxon>
        <taxon>Pooideae</taxon>
        <taxon>Triticodae</taxon>
        <taxon>Triticeae</taxon>
        <taxon>Triticinae</taxon>
        <taxon>Triticum</taxon>
    </lineage>
</organism>
<sequence length="398" mass="44541">MPQLPDELVEEIFLHLPPDEPAALVRASLASKPWLALLTGPAFRARYREFHGAPPMLGLFYSRPDDTDDEEDPDPPFVSTTKFAVRIPHFIDPTYQRFDAWDCRHGRVLLVDNGYSDPLLGVWDPITDCTRELVGLFFPDSFGVAVLCAVSGCDHRACHAGPFRVVYVGLEYSEDEDGECVAVACVSSPDIGDWSKPRPDSLSEWNEQCPDLDLVAAADAFIRPMPSVLVNDALHFLLGYKHDDDRVEILKYSLSSDSLSLIDAPLAESVVFHAPILMAMKNGTLGFAHVDRLTLYVWSRQIDSDGGASWTRLIVVDVKNLLPIKNPKRGSRLVGSVEGSDIIFVKTDLGIYEIDLKTLEWKERHKGENVKALFPYMSFYDPSGIYIPFMILEQLLAR</sequence>
<feature type="domain" description="F-box" evidence="1">
    <location>
        <begin position="1"/>
        <end position="50"/>
    </location>
</feature>
<keyword evidence="3" id="KW-1185">Reference proteome</keyword>
<evidence type="ECO:0000259" key="1">
    <source>
        <dbReference type="PROSITE" id="PS50181"/>
    </source>
</evidence>
<dbReference type="Gramene" id="TraesRN4A0101122400.1">
    <property type="protein sequence ID" value="TraesRN4A0101122400.1"/>
    <property type="gene ID" value="TraesRN4A0101122400"/>
</dbReference>
<dbReference type="STRING" id="4565.A0A3B6I546"/>
<dbReference type="PROSITE" id="PS50181">
    <property type="entry name" value="FBOX"/>
    <property type="match status" value="1"/>
</dbReference>
<dbReference type="Gramene" id="TraesCS4A02G435800.1">
    <property type="protein sequence ID" value="TraesCS4A02G435800.1.cds1"/>
    <property type="gene ID" value="TraesCS4A02G435800"/>
</dbReference>
<dbReference type="PANTHER" id="PTHR32133:SF386">
    <property type="entry name" value="F-BOX DOMAIN-CONTAINING PROTEIN"/>
    <property type="match status" value="1"/>
</dbReference>
<dbReference type="PANTHER" id="PTHR32133">
    <property type="entry name" value="OS07G0120400 PROTEIN"/>
    <property type="match status" value="1"/>
</dbReference>
<reference evidence="2" key="1">
    <citation type="submission" date="2018-08" db="EMBL/GenBank/DDBJ databases">
        <authorList>
            <person name="Rossello M."/>
        </authorList>
    </citation>
    <scope>NUCLEOTIDE SEQUENCE [LARGE SCALE GENOMIC DNA]</scope>
    <source>
        <strain evidence="2">cv. Chinese Spring</strain>
    </source>
</reference>
<evidence type="ECO:0000313" key="3">
    <source>
        <dbReference type="Proteomes" id="UP000019116"/>
    </source>
</evidence>
<reference evidence="2" key="2">
    <citation type="submission" date="2018-10" db="UniProtKB">
        <authorList>
            <consortium name="EnsemblPlants"/>
        </authorList>
    </citation>
    <scope>IDENTIFICATION</scope>
</reference>
<accession>A0A3B6I546</accession>
<dbReference type="InterPro" id="IPR036047">
    <property type="entry name" value="F-box-like_dom_sf"/>
</dbReference>
<proteinExistence type="predicted"/>
<dbReference type="InterPro" id="IPR001810">
    <property type="entry name" value="F-box_dom"/>
</dbReference>
<protein>
    <recommendedName>
        <fullName evidence="1">F-box domain-containing protein</fullName>
    </recommendedName>
</protein>
<dbReference type="Gramene" id="TraesROB_scaffold_024960_01G000100.1">
    <property type="protein sequence ID" value="TraesROB_scaffold_024960_01G000100.1"/>
    <property type="gene ID" value="TraesROB_scaffold_024960_01G000100"/>
</dbReference>
<dbReference type="OMA" id="HAPILMA"/>
<evidence type="ECO:0000313" key="2">
    <source>
        <dbReference type="EnsemblPlants" id="TraesCS4A02G435800.1.cds1"/>
    </source>
</evidence>